<dbReference type="EMBL" id="CYZI01000016">
    <property type="protein sequence ID" value="CUO73578.1"/>
    <property type="molecule type" value="Genomic_DNA"/>
</dbReference>
<name>A0A174HK97_PHOVU</name>
<organism evidence="1 2">
    <name type="scientific">Phocaeicola vulgatus</name>
    <name type="common">Bacteroides vulgatus</name>
    <dbReference type="NCBI Taxonomy" id="821"/>
    <lineage>
        <taxon>Bacteria</taxon>
        <taxon>Pseudomonadati</taxon>
        <taxon>Bacteroidota</taxon>
        <taxon>Bacteroidia</taxon>
        <taxon>Bacteroidales</taxon>
        <taxon>Bacteroidaceae</taxon>
        <taxon>Phocaeicola</taxon>
    </lineage>
</organism>
<evidence type="ECO:0000313" key="2">
    <source>
        <dbReference type="Proteomes" id="UP000095333"/>
    </source>
</evidence>
<protein>
    <submittedName>
        <fullName evidence="1">Uncharacterized protein</fullName>
    </submittedName>
</protein>
<gene>
    <name evidence="1" type="ORF">ERS852457_02644</name>
</gene>
<dbReference type="Proteomes" id="UP000095333">
    <property type="component" value="Unassembled WGS sequence"/>
</dbReference>
<sequence>MRKTMFHYTSHIFTGDPSCSRKLKNFAQVIKGEIQK</sequence>
<accession>A0A174HK97</accession>
<reference evidence="1 2" key="1">
    <citation type="submission" date="2015-09" db="EMBL/GenBank/DDBJ databases">
        <authorList>
            <consortium name="Pathogen Informatics"/>
        </authorList>
    </citation>
    <scope>NUCLEOTIDE SEQUENCE [LARGE SCALE GENOMIC DNA]</scope>
    <source>
        <strain evidence="1 2">2789STDY5834842</strain>
    </source>
</reference>
<dbReference type="AlphaFoldDB" id="A0A174HK97"/>
<proteinExistence type="predicted"/>
<evidence type="ECO:0000313" key="1">
    <source>
        <dbReference type="EMBL" id="CUO73578.1"/>
    </source>
</evidence>